<dbReference type="GO" id="GO:0008660">
    <property type="term" value="F:1-aminocyclopropane-1-carboxylate deaminase activity"/>
    <property type="evidence" value="ECO:0007669"/>
    <property type="project" value="UniProtKB-EC"/>
</dbReference>
<dbReference type="EMBL" id="BAEO01000037">
    <property type="protein sequence ID" value="GAC19688.1"/>
    <property type="molecule type" value="Genomic_DNA"/>
</dbReference>
<comment type="similarity">
    <text evidence="2">Belongs to the ACC deaminase/D-cysteine desulfhydrase family.</text>
</comment>
<dbReference type="STRING" id="493475.GARC_2723"/>
<evidence type="ECO:0000256" key="2">
    <source>
        <dbReference type="ARBA" id="ARBA00008639"/>
    </source>
</evidence>
<feature type="domain" description="Tryptophan synthase beta chain-like PALP" evidence="6">
    <location>
        <begin position="24"/>
        <end position="299"/>
    </location>
</feature>
<dbReference type="Proteomes" id="UP000006327">
    <property type="component" value="Unassembled WGS sequence"/>
</dbReference>
<evidence type="ECO:0000256" key="3">
    <source>
        <dbReference type="ARBA" id="ARBA00022898"/>
    </source>
</evidence>
<dbReference type="SUPFAM" id="SSF53686">
    <property type="entry name" value="Tryptophan synthase beta subunit-like PLP-dependent enzymes"/>
    <property type="match status" value="1"/>
</dbReference>
<dbReference type="AlphaFoldDB" id="K6YSL8"/>
<keyword evidence="7" id="KW-0378">Hydrolase</keyword>
<reference evidence="7 8" key="1">
    <citation type="journal article" date="2017" name="Antonie Van Leeuwenhoek">
        <title>Rhizobium rhizosphaerae sp. nov., a novel species isolated from rice rhizosphere.</title>
        <authorList>
            <person name="Zhao J.J."/>
            <person name="Zhang J."/>
            <person name="Zhang R.J."/>
            <person name="Zhang C.W."/>
            <person name="Yin H.Q."/>
            <person name="Zhang X.X."/>
        </authorList>
    </citation>
    <scope>NUCLEOTIDE SEQUENCE [LARGE SCALE GENOMIC DNA]</scope>
    <source>
        <strain evidence="7 8">BSs20135</strain>
    </source>
</reference>
<protein>
    <submittedName>
        <fullName evidence="7">1-aminocyclopropane-1-carboxylate deaminase</fullName>
        <ecNumber evidence="7">3.5.99.7</ecNumber>
    </submittedName>
</protein>
<dbReference type="eggNOG" id="COG2515">
    <property type="taxonomic scope" value="Bacteria"/>
</dbReference>
<name>K6YSL8_9ALTE</name>
<dbReference type="PANTHER" id="PTHR43780">
    <property type="entry name" value="1-AMINOCYCLOPROPANE-1-CARBOXYLATE DEAMINASE-RELATED"/>
    <property type="match status" value="1"/>
</dbReference>
<accession>K6YSL8</accession>
<evidence type="ECO:0000313" key="8">
    <source>
        <dbReference type="Proteomes" id="UP000006327"/>
    </source>
</evidence>
<dbReference type="RefSeq" id="WP_007620819.1">
    <property type="nucleotide sequence ID" value="NZ_BAEO01000037.1"/>
</dbReference>
<dbReference type="PANTHER" id="PTHR43780:SF2">
    <property type="entry name" value="1-AMINOCYCLOPROPANE-1-CARBOXYLATE DEAMINASE-RELATED"/>
    <property type="match status" value="1"/>
</dbReference>
<dbReference type="InterPro" id="IPR036052">
    <property type="entry name" value="TrpB-like_PALP_sf"/>
</dbReference>
<dbReference type="InterPro" id="IPR001926">
    <property type="entry name" value="TrpB-like_PALP"/>
</dbReference>
<proteinExistence type="inferred from homology"/>
<dbReference type="EC" id="3.5.99.7" evidence="7"/>
<keyword evidence="8" id="KW-1185">Reference proteome</keyword>
<feature type="active site" description="Nucleophile" evidence="4">
    <location>
        <position position="76"/>
    </location>
</feature>
<gene>
    <name evidence="7" type="ORF">GARC_2723</name>
</gene>
<evidence type="ECO:0000313" key="7">
    <source>
        <dbReference type="EMBL" id="GAC19688.1"/>
    </source>
</evidence>
<comment type="cofactor">
    <cofactor evidence="1">
        <name>pyridoxal 5'-phosphate</name>
        <dbReference type="ChEBI" id="CHEBI:597326"/>
    </cofactor>
</comment>
<organism evidence="7 8">
    <name type="scientific">Paraglaciecola arctica BSs20135</name>
    <dbReference type="NCBI Taxonomy" id="493475"/>
    <lineage>
        <taxon>Bacteria</taxon>
        <taxon>Pseudomonadati</taxon>
        <taxon>Pseudomonadota</taxon>
        <taxon>Gammaproteobacteria</taxon>
        <taxon>Alteromonadales</taxon>
        <taxon>Alteromonadaceae</taxon>
        <taxon>Paraglaciecola</taxon>
    </lineage>
</organism>
<dbReference type="Gene3D" id="3.40.50.1100">
    <property type="match status" value="2"/>
</dbReference>
<comment type="caution">
    <text evidence="7">The sequence shown here is derived from an EMBL/GenBank/DDBJ whole genome shotgun (WGS) entry which is preliminary data.</text>
</comment>
<dbReference type="GO" id="GO:0019148">
    <property type="term" value="F:D-cysteine desulfhydrase activity"/>
    <property type="evidence" value="ECO:0007669"/>
    <property type="project" value="TreeGrafter"/>
</dbReference>
<keyword evidence="3 5" id="KW-0663">Pyridoxal phosphate</keyword>
<dbReference type="OrthoDB" id="9801249at2"/>
<dbReference type="Pfam" id="PF00291">
    <property type="entry name" value="PALP"/>
    <property type="match status" value="1"/>
</dbReference>
<sequence>MKTKNLTTLLQIATPSVETIIQPDWAAKHGITLTVKRDDLLHPVISGNKWRKLKYALLAAIEANTKHIISFGGGFSNHLHALGFCCQQLNIQFTAIIRGDYSQNPSPMLQDLLNWNANIQYVDRKTYQQRAEPDYLKMLQQQYPSALLIPEGGSQLEALQGVAEIVEELSHSYDYVLAPVASGGTLAGLITGISKYLEPIDCKILGIAVLKGEGYLEQLVTDLLVKHDHSKSWQINHDYHFGGYAKSNDNLAEFCRDFFQQTGIKIEPVYSGKLFFALRELINKGYFPQKSRILALHTGGLQGAR</sequence>
<evidence type="ECO:0000256" key="1">
    <source>
        <dbReference type="ARBA" id="ARBA00001933"/>
    </source>
</evidence>
<feature type="modified residue" description="N6-(pyridoxal phosphate)lysine" evidence="5">
    <location>
        <position position="49"/>
    </location>
</feature>
<evidence type="ECO:0000256" key="4">
    <source>
        <dbReference type="PIRSR" id="PIRSR006278-1"/>
    </source>
</evidence>
<dbReference type="InterPro" id="IPR027278">
    <property type="entry name" value="ACCD_DCysDesulf"/>
</dbReference>
<dbReference type="PIRSF" id="PIRSF006278">
    <property type="entry name" value="ACCD_DCysDesulf"/>
    <property type="match status" value="1"/>
</dbReference>
<evidence type="ECO:0000259" key="6">
    <source>
        <dbReference type="Pfam" id="PF00291"/>
    </source>
</evidence>
<evidence type="ECO:0000256" key="5">
    <source>
        <dbReference type="PIRSR" id="PIRSR006278-2"/>
    </source>
</evidence>